<dbReference type="EMBL" id="CP098502">
    <property type="protein sequence ID" value="UTI62484.1"/>
    <property type="molecule type" value="Genomic_DNA"/>
</dbReference>
<dbReference type="InterPro" id="IPR011990">
    <property type="entry name" value="TPR-like_helical_dom_sf"/>
</dbReference>
<gene>
    <name evidence="1" type="ORF">NBH00_14045</name>
</gene>
<keyword evidence="2" id="KW-1185">Reference proteome</keyword>
<evidence type="ECO:0000313" key="1">
    <source>
        <dbReference type="EMBL" id="UTI62484.1"/>
    </source>
</evidence>
<reference evidence="1 2" key="1">
    <citation type="submission" date="2022-06" db="EMBL/GenBank/DDBJ databases">
        <title>Paraconexibacter antarcticus.</title>
        <authorList>
            <person name="Kim C.S."/>
        </authorList>
    </citation>
    <scope>NUCLEOTIDE SEQUENCE [LARGE SCALE GENOMIC DNA]</scope>
    <source>
        <strain evidence="1 2">02-257</strain>
    </source>
</reference>
<accession>A0ABY5DPE3</accession>
<dbReference type="SUPFAM" id="SSF48452">
    <property type="entry name" value="TPR-like"/>
    <property type="match status" value="1"/>
</dbReference>
<evidence type="ECO:0000313" key="2">
    <source>
        <dbReference type="Proteomes" id="UP001056035"/>
    </source>
</evidence>
<proteinExistence type="predicted"/>
<organism evidence="1 2">
    <name type="scientific">Paraconexibacter antarcticus</name>
    <dbReference type="NCBI Taxonomy" id="2949664"/>
    <lineage>
        <taxon>Bacteria</taxon>
        <taxon>Bacillati</taxon>
        <taxon>Actinomycetota</taxon>
        <taxon>Thermoleophilia</taxon>
        <taxon>Solirubrobacterales</taxon>
        <taxon>Paraconexibacteraceae</taxon>
        <taxon>Paraconexibacter</taxon>
    </lineage>
</organism>
<dbReference type="RefSeq" id="WP_254569221.1">
    <property type="nucleotide sequence ID" value="NZ_CP098502.1"/>
</dbReference>
<name>A0ABY5DPE3_9ACTN</name>
<sequence length="139" mass="14450">MSALPLRLGLAAVAVLLVVLAVGRIGRDDGCSAAGHDALRPAHGTAGAIAAGDDRLVRRLEHDCRGGDDLAQAGAALAIGGRTAAAERLAREAIRREPQNFLAWDALALAVRRTDPAEARRAVATAQRLNPRGRAIPLD</sequence>
<dbReference type="Proteomes" id="UP001056035">
    <property type="component" value="Chromosome"/>
</dbReference>
<evidence type="ECO:0008006" key="3">
    <source>
        <dbReference type="Google" id="ProtNLM"/>
    </source>
</evidence>
<protein>
    <recommendedName>
        <fullName evidence="3">Tetratricopeptide repeat protein</fullName>
    </recommendedName>
</protein>